<evidence type="ECO:0000259" key="8">
    <source>
        <dbReference type="Pfam" id="PF02749"/>
    </source>
</evidence>
<accession>R4U766</accession>
<evidence type="ECO:0000256" key="2">
    <source>
        <dbReference type="ARBA" id="ARBA00013236"/>
    </source>
</evidence>
<evidence type="ECO:0000256" key="3">
    <source>
        <dbReference type="ARBA" id="ARBA00022553"/>
    </source>
</evidence>
<reference evidence="9 10" key="1">
    <citation type="journal article" date="2013" name="Genome Biol. Evol.">
        <title>Complete genomes of two dipteran-associated spiroplasmas provided insights into the origin, dynamics, and impacts of viral invasion in spiroplasma.</title>
        <authorList>
            <person name="Ku C."/>
            <person name="Lo W.S."/>
            <person name="Chen L.L."/>
            <person name="Kuo C.H."/>
        </authorList>
    </citation>
    <scope>NUCLEOTIDE SEQUENCE [LARGE SCALE GENOMIC DNA]</scope>
    <source>
        <strain evidence="9">EA-1</strain>
    </source>
</reference>
<evidence type="ECO:0000256" key="4">
    <source>
        <dbReference type="ARBA" id="ARBA00022598"/>
    </source>
</evidence>
<keyword evidence="9" id="KW-0328">Glycosyltransferase</keyword>
<dbReference type="EMBL" id="CP005078">
    <property type="protein sequence ID" value="AGM26493.1"/>
    <property type="molecule type" value="Genomic_DNA"/>
</dbReference>
<dbReference type="RefSeq" id="WP_016341133.1">
    <property type="nucleotide sequence ID" value="NC_021284.1"/>
</dbReference>
<keyword evidence="5" id="KW-0662">Pyridine nucleotide biosynthesis</keyword>
<dbReference type="InterPro" id="IPR037128">
    <property type="entry name" value="Quinolinate_PRibosylTase_N_sf"/>
</dbReference>
<protein>
    <recommendedName>
        <fullName evidence="2">nicotinate phosphoribosyltransferase</fullName>
        <ecNumber evidence="2">6.3.4.21</ecNumber>
    </recommendedName>
</protein>
<dbReference type="PATRIC" id="fig|1276229.3.peg.898"/>
<dbReference type="PIRSF" id="PIRSF000484">
    <property type="entry name" value="NAPRT"/>
    <property type="match status" value="1"/>
</dbReference>
<name>R4U766_9MOLU</name>
<organism evidence="9 10">
    <name type="scientific">Spiroplasma syrphidicola EA-1</name>
    <dbReference type="NCBI Taxonomy" id="1276229"/>
    <lineage>
        <taxon>Bacteria</taxon>
        <taxon>Bacillati</taxon>
        <taxon>Mycoplasmatota</taxon>
        <taxon>Mollicutes</taxon>
        <taxon>Entomoplasmatales</taxon>
        <taxon>Spiroplasmataceae</taxon>
        <taxon>Spiroplasma</taxon>
    </lineage>
</organism>
<dbReference type="EC" id="6.3.4.21" evidence="2"/>
<keyword evidence="3" id="KW-0597">Phosphoprotein</keyword>
<dbReference type="GO" id="GO:0009435">
    <property type="term" value="P:NAD+ biosynthetic process"/>
    <property type="evidence" value="ECO:0007669"/>
    <property type="project" value="UniProtKB-UniPathway"/>
</dbReference>
<dbReference type="GO" id="GO:0004514">
    <property type="term" value="F:nicotinate-nucleotide diphosphorylase (carboxylating) activity"/>
    <property type="evidence" value="ECO:0007669"/>
    <property type="project" value="UniProtKB-EC"/>
</dbReference>
<dbReference type="Gene3D" id="3.90.1170.20">
    <property type="entry name" value="Quinolinate phosphoribosyl transferase, N-terminal domain"/>
    <property type="match status" value="1"/>
</dbReference>
<dbReference type="GO" id="GO:0004516">
    <property type="term" value="F:nicotinate phosphoribosyltransferase activity"/>
    <property type="evidence" value="ECO:0007669"/>
    <property type="project" value="UniProtKB-EC"/>
</dbReference>
<dbReference type="Pfam" id="PF02749">
    <property type="entry name" value="QRPTase_N"/>
    <property type="match status" value="1"/>
</dbReference>
<dbReference type="PANTHER" id="PTHR43202">
    <property type="entry name" value="NICOTINATE-NUCLEOTIDE PYROPHOSPHORYLASE"/>
    <property type="match status" value="1"/>
</dbReference>
<dbReference type="SUPFAM" id="SSF54675">
    <property type="entry name" value="Nicotinate/Quinolinate PRTase N-terminal domain-like"/>
    <property type="match status" value="1"/>
</dbReference>
<dbReference type="SUPFAM" id="SSF51690">
    <property type="entry name" value="Nicotinate/Quinolinate PRTase C-terminal domain-like"/>
    <property type="match status" value="1"/>
</dbReference>
<dbReference type="KEGG" id="ssyr:SSYRP_v1c09040"/>
<dbReference type="OrthoDB" id="9770610at2"/>
<dbReference type="NCBIfam" id="NF005529">
    <property type="entry name" value="PRK07188.1"/>
    <property type="match status" value="1"/>
</dbReference>
<evidence type="ECO:0000256" key="7">
    <source>
        <dbReference type="ARBA" id="ARBA00048668"/>
    </source>
</evidence>
<dbReference type="InterPro" id="IPR036068">
    <property type="entry name" value="Nicotinate_pribotase-like_C"/>
</dbReference>
<evidence type="ECO:0000256" key="6">
    <source>
        <dbReference type="ARBA" id="ARBA00047445"/>
    </source>
</evidence>
<sequence>MSKIKDGFYSAVYFQKTAKILKAERPNDIVTMQFFQRNDNVKLCGINECVDLIRQEAFNPETLEIWALADGDLINANEPVLKIIGHYSNFGHLEGLIDGILARQTSIATNCYRVLQAAQSKAIIFMNDRNDYYYNQATDGYAAYIGGIRKFVTPAQVSLLPEKLTPMGTVPHALIQAFNGDLVRALEAYQKHFPTEDLVALVDYNNDVIKDSLLVANRFPTLAAVRVDTSQALTDKYFLGKEDEYSATPVNGVSKELIQALRQALDNNGYQNVKIIVSSGFNAEKIAMFEANQVPVDIYGVGQSLAKLSVGFTGDLVMLNNVKQAKFGRSNIETKRLVKR</sequence>
<dbReference type="Proteomes" id="UP000013963">
    <property type="component" value="Chromosome"/>
</dbReference>
<evidence type="ECO:0000313" key="10">
    <source>
        <dbReference type="Proteomes" id="UP000013963"/>
    </source>
</evidence>
<gene>
    <name evidence="9" type="primary">pncB</name>
    <name evidence="9" type="ORF">SSYRP_v1c09040</name>
</gene>
<evidence type="ECO:0000256" key="1">
    <source>
        <dbReference type="ARBA" id="ARBA00004952"/>
    </source>
</evidence>
<comment type="catalytic activity">
    <reaction evidence="7">
        <text>5-phospho-alpha-D-ribose 1-diphosphate + nicotinate + ATP + H2O = nicotinate beta-D-ribonucleotide + ADP + phosphate + diphosphate</text>
        <dbReference type="Rhea" id="RHEA:36163"/>
        <dbReference type="ChEBI" id="CHEBI:15377"/>
        <dbReference type="ChEBI" id="CHEBI:30616"/>
        <dbReference type="ChEBI" id="CHEBI:32544"/>
        <dbReference type="ChEBI" id="CHEBI:33019"/>
        <dbReference type="ChEBI" id="CHEBI:43474"/>
        <dbReference type="ChEBI" id="CHEBI:57502"/>
        <dbReference type="ChEBI" id="CHEBI:58017"/>
        <dbReference type="ChEBI" id="CHEBI:456216"/>
        <dbReference type="EC" id="6.3.4.21"/>
    </reaction>
</comment>
<dbReference type="eggNOG" id="COG1488">
    <property type="taxonomic scope" value="Bacteria"/>
</dbReference>
<proteinExistence type="predicted"/>
<keyword evidence="9" id="KW-0808">Transferase</keyword>
<dbReference type="UniPathway" id="UPA00253">
    <property type="reaction ID" value="UER00457"/>
</dbReference>
<comment type="catalytic activity">
    <reaction evidence="6">
        <text>nicotinate beta-D-ribonucleotide + CO2 + diphosphate = quinolinate + 5-phospho-alpha-D-ribose 1-diphosphate + 2 H(+)</text>
        <dbReference type="Rhea" id="RHEA:12733"/>
        <dbReference type="ChEBI" id="CHEBI:15378"/>
        <dbReference type="ChEBI" id="CHEBI:16526"/>
        <dbReference type="ChEBI" id="CHEBI:29959"/>
        <dbReference type="ChEBI" id="CHEBI:33019"/>
        <dbReference type="ChEBI" id="CHEBI:57502"/>
        <dbReference type="ChEBI" id="CHEBI:58017"/>
        <dbReference type="EC" id="2.4.2.19"/>
    </reaction>
</comment>
<dbReference type="PANTHER" id="PTHR43202:SF1">
    <property type="entry name" value="NICOTINATE PHOSPHORIBOSYLTRANSFERASE"/>
    <property type="match status" value="1"/>
</dbReference>
<dbReference type="Gene3D" id="3.20.20.70">
    <property type="entry name" value="Aldolase class I"/>
    <property type="match status" value="1"/>
</dbReference>
<comment type="pathway">
    <text evidence="1">Cofactor biosynthesis; NAD(+) biosynthesis; nicotinate D-ribonucleotide from nicotinate: step 1/1.</text>
</comment>
<feature type="domain" description="Quinolinate phosphoribosyl transferase N-terminal" evidence="8">
    <location>
        <begin position="12"/>
        <end position="103"/>
    </location>
</feature>
<dbReference type="AlphaFoldDB" id="R4U766"/>
<dbReference type="InterPro" id="IPR053190">
    <property type="entry name" value="NAPRTase-like"/>
</dbReference>
<keyword evidence="4" id="KW-0436">Ligase</keyword>
<dbReference type="STRING" id="1276229.SSYRP_v1c09040"/>
<dbReference type="InterPro" id="IPR022412">
    <property type="entry name" value="Quinolinate_PRibosylTrfase_N"/>
</dbReference>
<dbReference type="InterPro" id="IPR013785">
    <property type="entry name" value="Aldolase_TIM"/>
</dbReference>
<dbReference type="InterPro" id="IPR007229">
    <property type="entry name" value="Nic_PRibTrfase-Fam"/>
</dbReference>
<dbReference type="HOGENOM" id="CLU_043773_1_0_14"/>
<evidence type="ECO:0000313" key="9">
    <source>
        <dbReference type="EMBL" id="AGM26493.1"/>
    </source>
</evidence>
<evidence type="ECO:0000256" key="5">
    <source>
        <dbReference type="ARBA" id="ARBA00022642"/>
    </source>
</evidence>
<keyword evidence="10" id="KW-1185">Reference proteome</keyword>